<reference evidence="3 4" key="1">
    <citation type="journal article" date="2015" name="Nat. Commun.">
        <title>Lucilia cuprina genome unlocks parasitic fly biology to underpin future interventions.</title>
        <authorList>
            <person name="Anstead C.A."/>
            <person name="Korhonen P.K."/>
            <person name="Young N.D."/>
            <person name="Hall R.S."/>
            <person name="Jex A.R."/>
            <person name="Murali S.C."/>
            <person name="Hughes D.S."/>
            <person name="Lee S.F."/>
            <person name="Perry T."/>
            <person name="Stroehlein A.J."/>
            <person name="Ansell B.R."/>
            <person name="Breugelmans B."/>
            <person name="Hofmann A."/>
            <person name="Qu J."/>
            <person name="Dugan S."/>
            <person name="Lee S.L."/>
            <person name="Chao H."/>
            <person name="Dinh H."/>
            <person name="Han Y."/>
            <person name="Doddapaneni H.V."/>
            <person name="Worley K.C."/>
            <person name="Muzny D.M."/>
            <person name="Ioannidis P."/>
            <person name="Waterhouse R.M."/>
            <person name="Zdobnov E.M."/>
            <person name="James P.J."/>
            <person name="Bagnall N.H."/>
            <person name="Kotze A.C."/>
            <person name="Gibbs R.A."/>
            <person name="Richards S."/>
            <person name="Batterham P."/>
            <person name="Gasser R.B."/>
        </authorList>
    </citation>
    <scope>NUCLEOTIDE SEQUENCE [LARGE SCALE GENOMIC DNA]</scope>
    <source>
        <strain evidence="3 4">LS</strain>
        <tissue evidence="3">Full body</tissue>
    </source>
</reference>
<evidence type="ECO:0000313" key="4">
    <source>
        <dbReference type="Proteomes" id="UP000037069"/>
    </source>
</evidence>
<feature type="chain" id="PRO_5005535218" description="Kazal-like domain-containing protein" evidence="1">
    <location>
        <begin position="19"/>
        <end position="88"/>
    </location>
</feature>
<evidence type="ECO:0000256" key="1">
    <source>
        <dbReference type="SAM" id="SignalP"/>
    </source>
</evidence>
<accession>A0A0L0BW81</accession>
<dbReference type="Proteomes" id="UP000037069">
    <property type="component" value="Unassembled WGS sequence"/>
</dbReference>
<keyword evidence="4" id="KW-1185">Reference proteome</keyword>
<gene>
    <name evidence="3" type="ORF">FF38_02044</name>
</gene>
<dbReference type="AlphaFoldDB" id="A0A0L0BW81"/>
<sequence length="88" mass="9788">MHTVWIILLLSQFLCIMGDEKDCLTVCPLVLKAVCGTVENVNGDTLECTFTNVCELEKFTCITNQELVKKDGPCDADSRGCYELPIEL</sequence>
<evidence type="ECO:0000259" key="2">
    <source>
        <dbReference type="PROSITE" id="PS51465"/>
    </source>
</evidence>
<proteinExistence type="predicted"/>
<keyword evidence="1" id="KW-0732">Signal</keyword>
<comment type="caution">
    <text evidence="3">The sequence shown here is derived from an EMBL/GenBank/DDBJ whole genome shotgun (WGS) entry which is preliminary data.</text>
</comment>
<dbReference type="SUPFAM" id="SSF100895">
    <property type="entry name" value="Kazal-type serine protease inhibitors"/>
    <property type="match status" value="1"/>
</dbReference>
<dbReference type="InterPro" id="IPR002350">
    <property type="entry name" value="Kazal_dom"/>
</dbReference>
<dbReference type="PROSITE" id="PS51465">
    <property type="entry name" value="KAZAL_2"/>
    <property type="match status" value="1"/>
</dbReference>
<dbReference type="InterPro" id="IPR036058">
    <property type="entry name" value="Kazal_dom_sf"/>
</dbReference>
<feature type="signal peptide" evidence="1">
    <location>
        <begin position="1"/>
        <end position="18"/>
    </location>
</feature>
<protein>
    <recommendedName>
        <fullName evidence="2">Kazal-like domain-containing protein</fullName>
    </recommendedName>
</protein>
<organism evidence="3 4">
    <name type="scientific">Lucilia cuprina</name>
    <name type="common">Green bottle fly</name>
    <name type="synonym">Australian sheep blowfly</name>
    <dbReference type="NCBI Taxonomy" id="7375"/>
    <lineage>
        <taxon>Eukaryota</taxon>
        <taxon>Metazoa</taxon>
        <taxon>Ecdysozoa</taxon>
        <taxon>Arthropoda</taxon>
        <taxon>Hexapoda</taxon>
        <taxon>Insecta</taxon>
        <taxon>Pterygota</taxon>
        <taxon>Neoptera</taxon>
        <taxon>Endopterygota</taxon>
        <taxon>Diptera</taxon>
        <taxon>Brachycera</taxon>
        <taxon>Muscomorpha</taxon>
        <taxon>Oestroidea</taxon>
        <taxon>Calliphoridae</taxon>
        <taxon>Luciliinae</taxon>
        <taxon>Lucilia</taxon>
    </lineage>
</organism>
<name>A0A0L0BW81_LUCCU</name>
<dbReference type="Gene3D" id="3.30.60.30">
    <property type="match status" value="1"/>
</dbReference>
<dbReference type="EMBL" id="JRES01001246">
    <property type="protein sequence ID" value="KNC24283.1"/>
    <property type="molecule type" value="Genomic_DNA"/>
</dbReference>
<feature type="domain" description="Kazal-like" evidence="2">
    <location>
        <begin position="17"/>
        <end position="76"/>
    </location>
</feature>
<evidence type="ECO:0000313" key="3">
    <source>
        <dbReference type="EMBL" id="KNC24283.1"/>
    </source>
</evidence>